<accession>A0A399SXK1</accession>
<dbReference type="EMBL" id="QWGR01000008">
    <property type="protein sequence ID" value="RIJ47419.1"/>
    <property type="molecule type" value="Genomic_DNA"/>
</dbReference>
<gene>
    <name evidence="1" type="ORF">D1614_14995</name>
</gene>
<protein>
    <submittedName>
        <fullName evidence="1">Uncharacterized protein</fullName>
    </submittedName>
</protein>
<sequence>MVIQYWILKIPLCLKNESGNSTLNLPQSIRRINPLPPLINHKDVIKYLITNAILTFIKFFKFLIRIFENTNINLYNHVFEYEEFERRRLPRQVFRRTKERVAGGKEPKVDTRECVCCTRHTCKFSLAKIAEISTIYRSLLQELIKFIFLHTETNKVPWPSG</sequence>
<dbReference type="Proteomes" id="UP000265926">
    <property type="component" value="Unassembled WGS sequence"/>
</dbReference>
<comment type="caution">
    <text evidence="1">The sequence shown here is derived from an EMBL/GenBank/DDBJ whole genome shotgun (WGS) entry which is preliminary data.</text>
</comment>
<name>A0A399SXK1_9BACT</name>
<evidence type="ECO:0000313" key="2">
    <source>
        <dbReference type="Proteomes" id="UP000265926"/>
    </source>
</evidence>
<evidence type="ECO:0000313" key="1">
    <source>
        <dbReference type="EMBL" id="RIJ47419.1"/>
    </source>
</evidence>
<keyword evidence="2" id="KW-1185">Reference proteome</keyword>
<dbReference type="AlphaFoldDB" id="A0A399SXK1"/>
<organism evidence="1 2">
    <name type="scientific">Maribellus luteus</name>
    <dbReference type="NCBI Taxonomy" id="2305463"/>
    <lineage>
        <taxon>Bacteria</taxon>
        <taxon>Pseudomonadati</taxon>
        <taxon>Bacteroidota</taxon>
        <taxon>Bacteroidia</taxon>
        <taxon>Marinilabiliales</taxon>
        <taxon>Prolixibacteraceae</taxon>
        <taxon>Maribellus</taxon>
    </lineage>
</organism>
<reference evidence="1 2" key="1">
    <citation type="submission" date="2018-08" db="EMBL/GenBank/DDBJ databases">
        <title>Pallidiluteibacterium maritimus gen. nov., sp. nov., isolated from coastal sediment.</title>
        <authorList>
            <person name="Zhou L.Y."/>
        </authorList>
    </citation>
    <scope>NUCLEOTIDE SEQUENCE [LARGE SCALE GENOMIC DNA]</scope>
    <source>
        <strain evidence="1 2">XSD2</strain>
    </source>
</reference>
<proteinExistence type="predicted"/>